<protein>
    <submittedName>
        <fullName evidence="2">Uncharacterized protein</fullName>
    </submittedName>
</protein>
<evidence type="ECO:0000256" key="1">
    <source>
        <dbReference type="SAM" id="SignalP"/>
    </source>
</evidence>
<keyword evidence="1" id="KW-0732">Signal</keyword>
<feature type="signal peptide" evidence="1">
    <location>
        <begin position="1"/>
        <end position="25"/>
    </location>
</feature>
<dbReference type="PROSITE" id="PS51257">
    <property type="entry name" value="PROKAR_LIPOPROTEIN"/>
    <property type="match status" value="1"/>
</dbReference>
<dbReference type="EMBL" id="AP024525">
    <property type="protein sequence ID" value="BCT76249.1"/>
    <property type="molecule type" value="Genomic_DNA"/>
</dbReference>
<dbReference type="RefSeq" id="WP_229232876.1">
    <property type="nucleotide sequence ID" value="NZ_AP024525.1"/>
</dbReference>
<organism evidence="2 3">
    <name type="scientific">Sinomonas cyclohexanicum</name>
    <name type="common">Corynebacterium cyclohexanicum</name>
    <dbReference type="NCBI Taxonomy" id="322009"/>
    <lineage>
        <taxon>Bacteria</taxon>
        <taxon>Bacillati</taxon>
        <taxon>Actinomycetota</taxon>
        <taxon>Actinomycetes</taxon>
        <taxon>Micrococcales</taxon>
        <taxon>Micrococcaceae</taxon>
        <taxon>Sinomonas</taxon>
    </lineage>
</organism>
<evidence type="ECO:0000313" key="3">
    <source>
        <dbReference type="Proteomes" id="UP001319861"/>
    </source>
</evidence>
<feature type="chain" id="PRO_5045435534" evidence="1">
    <location>
        <begin position="26"/>
        <end position="273"/>
    </location>
</feature>
<evidence type="ECO:0000313" key="2">
    <source>
        <dbReference type="EMBL" id="BCT76249.1"/>
    </source>
</evidence>
<keyword evidence="3" id="KW-1185">Reference proteome</keyword>
<dbReference type="Proteomes" id="UP001319861">
    <property type="component" value="Chromosome"/>
</dbReference>
<proteinExistence type="predicted"/>
<sequence>MRSAGRVLAQLAVLTVLAASSCSTAGPGLRATVDQFRDGYATGTIVLQLTDTGSAEFTVVSAALSDPRFSDGTAWAGSTQFAPGQTISLPAVAAAPRCDGSQDAAPTVRVGLADGTERRVAADDPHGVLARIHPDGCFAARVASHASLSLDDALAPGPEPGVAILTVRAGAPPGPPPAASPILTSVSGTTLLDEDPGQPWPRGVVLSPGTEVRLAVRPARCDPHAVAEDKVGTVLPLTLAASGQTGVVKLAAPPGLRAAIYAFVAAACGWPTG</sequence>
<gene>
    <name evidence="2" type="ORF">SCMU_20910</name>
</gene>
<name>A0ABN6FHX2_SINCY</name>
<accession>A0ABN6FHX2</accession>
<reference evidence="2 3" key="1">
    <citation type="journal article" date="2021" name="J. Biosci. Bioeng.">
        <title>Identification and characterization of a chc gene cluster responsible for the aromatization pathway of cyclohexanecarboxylate degradation in Sinomonas cyclohexanicum ATCC 51369.</title>
        <authorList>
            <person name="Yamamoto T."/>
            <person name="Hasegawa Y."/>
            <person name="Lau P.C.K."/>
            <person name="Iwaki H."/>
        </authorList>
    </citation>
    <scope>NUCLEOTIDE SEQUENCE [LARGE SCALE GENOMIC DNA]</scope>
    <source>
        <strain evidence="2 3">ATCC 51369</strain>
    </source>
</reference>